<protein>
    <submittedName>
        <fullName evidence="1">Uncharacterized protein</fullName>
    </submittedName>
</protein>
<evidence type="ECO:0000313" key="2">
    <source>
        <dbReference type="Proteomes" id="UP000186268"/>
    </source>
</evidence>
<dbReference type="AlphaFoldDB" id="A0A1Q5TPI8"/>
<reference evidence="1 2" key="1">
    <citation type="submission" date="2016-09" db="EMBL/GenBank/DDBJ databases">
        <title>Xenorhabdus thuongxuanensis sp. nov. and Xenorhabdus eapokensis sp. nov., isolated from Steinernema species.</title>
        <authorList>
            <person name="Kaempfer P."/>
            <person name="Tobias N.J."/>
            <person name="Phan Ke L."/>
            <person name="Bode H.B."/>
            <person name="Glaeser S.P."/>
        </authorList>
    </citation>
    <scope>NUCLEOTIDE SEQUENCE [LARGE SCALE GENOMIC DNA]</scope>
    <source>
        <strain evidence="1 2">DL20</strain>
    </source>
</reference>
<gene>
    <name evidence="1" type="ORF">Xedl_02508</name>
</gene>
<organism evidence="1 2">
    <name type="scientific">Xenorhabdus eapokensis</name>
    <dbReference type="NCBI Taxonomy" id="1873482"/>
    <lineage>
        <taxon>Bacteria</taxon>
        <taxon>Pseudomonadati</taxon>
        <taxon>Pseudomonadota</taxon>
        <taxon>Gammaproteobacteria</taxon>
        <taxon>Enterobacterales</taxon>
        <taxon>Morganellaceae</taxon>
        <taxon>Xenorhabdus</taxon>
    </lineage>
</organism>
<name>A0A1Q5TPI8_9GAMM</name>
<accession>A0A1Q5TPI8</accession>
<dbReference type="EMBL" id="MKGQ01000017">
    <property type="protein sequence ID" value="OKP02146.1"/>
    <property type="molecule type" value="Genomic_DNA"/>
</dbReference>
<proteinExistence type="predicted"/>
<comment type="caution">
    <text evidence="1">The sequence shown here is derived from an EMBL/GenBank/DDBJ whole genome shotgun (WGS) entry which is preliminary data.</text>
</comment>
<sequence>MRIVYAKYSGLVLVMQCQIVPNSMRYHLGFTDRPCPYFPPVTVISINSLAMKVQ</sequence>
<evidence type="ECO:0000313" key="1">
    <source>
        <dbReference type="EMBL" id="OKP02146.1"/>
    </source>
</evidence>
<dbReference type="Proteomes" id="UP000186268">
    <property type="component" value="Unassembled WGS sequence"/>
</dbReference>
<keyword evidence="2" id="KW-1185">Reference proteome</keyword>
<dbReference type="STRING" id="1873482.Xedl_02508"/>